<sequence>MTLWAIPSSSDTSSWVWWYHWKQKEVYGADAKWHERYEWYDNGQRSTLFVQRGKSGSGRKLRKCAHGSSTTEKNIQREIKVSEADEERGRGQWTKSGRGEFCRQECEGDESTFQNFQGA</sequence>
<proteinExistence type="predicted"/>
<evidence type="ECO:0000313" key="1">
    <source>
        <dbReference type="EMBL" id="GIY54238.1"/>
    </source>
</evidence>
<dbReference type="EMBL" id="BPLQ01010895">
    <property type="protein sequence ID" value="GIY54238.1"/>
    <property type="molecule type" value="Genomic_DNA"/>
</dbReference>
<reference evidence="1 2" key="1">
    <citation type="submission" date="2021-06" db="EMBL/GenBank/DDBJ databases">
        <title>Caerostris darwini draft genome.</title>
        <authorList>
            <person name="Kono N."/>
            <person name="Arakawa K."/>
        </authorList>
    </citation>
    <scope>NUCLEOTIDE SEQUENCE [LARGE SCALE GENOMIC DNA]</scope>
</reference>
<accession>A0AAV4U906</accession>
<dbReference type="AlphaFoldDB" id="A0AAV4U906"/>
<evidence type="ECO:0000313" key="2">
    <source>
        <dbReference type="Proteomes" id="UP001054837"/>
    </source>
</evidence>
<dbReference type="Proteomes" id="UP001054837">
    <property type="component" value="Unassembled WGS sequence"/>
</dbReference>
<protein>
    <submittedName>
        <fullName evidence="1">Uncharacterized protein</fullName>
    </submittedName>
</protein>
<gene>
    <name evidence="1" type="ORF">CDAR_172021</name>
</gene>
<keyword evidence="2" id="KW-1185">Reference proteome</keyword>
<name>A0AAV4U906_9ARAC</name>
<comment type="caution">
    <text evidence="1">The sequence shown here is derived from an EMBL/GenBank/DDBJ whole genome shotgun (WGS) entry which is preliminary data.</text>
</comment>
<organism evidence="1 2">
    <name type="scientific">Caerostris darwini</name>
    <dbReference type="NCBI Taxonomy" id="1538125"/>
    <lineage>
        <taxon>Eukaryota</taxon>
        <taxon>Metazoa</taxon>
        <taxon>Ecdysozoa</taxon>
        <taxon>Arthropoda</taxon>
        <taxon>Chelicerata</taxon>
        <taxon>Arachnida</taxon>
        <taxon>Araneae</taxon>
        <taxon>Araneomorphae</taxon>
        <taxon>Entelegynae</taxon>
        <taxon>Araneoidea</taxon>
        <taxon>Araneidae</taxon>
        <taxon>Caerostris</taxon>
    </lineage>
</organism>